<evidence type="ECO:0000313" key="3">
    <source>
        <dbReference type="Proteomes" id="UP000078546"/>
    </source>
</evidence>
<feature type="region of interest" description="Disordered" evidence="1">
    <location>
        <begin position="76"/>
        <end position="97"/>
    </location>
</feature>
<gene>
    <name evidence="2" type="ORF">POVCU1_018150</name>
</gene>
<evidence type="ECO:0000256" key="1">
    <source>
        <dbReference type="SAM" id="MobiDB-lite"/>
    </source>
</evidence>
<accession>A0A1A8WBT9</accession>
<evidence type="ECO:0000313" key="2">
    <source>
        <dbReference type="EMBL" id="SBS90326.1"/>
    </source>
</evidence>
<reference evidence="3" key="1">
    <citation type="submission" date="2016-05" db="EMBL/GenBank/DDBJ databases">
        <authorList>
            <person name="Naeem Raeece"/>
        </authorList>
    </citation>
    <scope>NUCLEOTIDE SEQUENCE [LARGE SCALE GENOMIC DNA]</scope>
</reference>
<organism evidence="2 3">
    <name type="scientific">Plasmodium ovale curtisi</name>
    <dbReference type="NCBI Taxonomy" id="864141"/>
    <lineage>
        <taxon>Eukaryota</taxon>
        <taxon>Sar</taxon>
        <taxon>Alveolata</taxon>
        <taxon>Apicomplexa</taxon>
        <taxon>Aconoidasida</taxon>
        <taxon>Haemosporida</taxon>
        <taxon>Plasmodiidae</taxon>
        <taxon>Plasmodium</taxon>
        <taxon>Plasmodium (Plasmodium)</taxon>
    </lineage>
</organism>
<name>A0A1A8WBT9_PLAOA</name>
<dbReference type="EMBL" id="FLQV01000334">
    <property type="protein sequence ID" value="SBS90326.1"/>
    <property type="molecule type" value="Genomic_DNA"/>
</dbReference>
<sequence length="97" mass="11367">MLSDSPPTSRVTSLDTIRYDTIRHDTTRRYTMDDISLDPKRDILVTSSEMDQVEKIGITSKLYIFINFIQFVPYQKEEEEEENEENEVDEGDGEEDL</sequence>
<protein>
    <submittedName>
        <fullName evidence="2">Uncharacterized protein</fullName>
    </submittedName>
</protein>
<dbReference type="Proteomes" id="UP000078546">
    <property type="component" value="Unassembled WGS sequence"/>
</dbReference>
<proteinExistence type="predicted"/>
<feature type="compositionally biased region" description="Acidic residues" evidence="1">
    <location>
        <begin position="77"/>
        <end position="97"/>
    </location>
</feature>
<dbReference type="AlphaFoldDB" id="A0A1A8WBT9"/>